<protein>
    <submittedName>
        <fullName evidence="1">Uncharacterized protein</fullName>
    </submittedName>
</protein>
<dbReference type="EMBL" id="CASHSV030000002">
    <property type="protein sequence ID" value="CAJ2634292.1"/>
    <property type="molecule type" value="Genomic_DNA"/>
</dbReference>
<evidence type="ECO:0000313" key="1">
    <source>
        <dbReference type="EMBL" id="CAJ2634292.1"/>
    </source>
</evidence>
<name>A0ACB0ITY4_TRIPR</name>
<comment type="caution">
    <text evidence="1">The sequence shown here is derived from an EMBL/GenBank/DDBJ whole genome shotgun (WGS) entry which is preliminary data.</text>
</comment>
<gene>
    <name evidence="1" type="ORF">MILVUS5_LOCUS5239</name>
</gene>
<proteinExistence type="predicted"/>
<dbReference type="Proteomes" id="UP001177021">
    <property type="component" value="Unassembled WGS sequence"/>
</dbReference>
<accession>A0ACB0ITY4</accession>
<sequence>MEAELLGFEEVPALEDDEQRKLVPWLDWNEWLSVRDALFSHSSQSLSFALKRISSWRSRGSLPAAIDVTATIVEIQNMDPFFRQDKLDDGSVSEEILSNLYTMAIVRLVNATVEKIGTKEQGSINVRADKICIPRMLIDVRHEGSHRELPSLNVARSASVKALDWLKSYYWEPQSEAIPFQGKGNADVKKEIKSTIRKLAICVKVSGSPQSSTLLKGKLPKKQIKRILKSVIRLHSSFSSETVSVLLDYLLKTLSSSEFKKNVDDASVGPTIENVLADWKPVILKLYNKEPELHLNLLKEVLHKIEAQEDMKCEEGTQQFRPLH</sequence>
<keyword evidence="2" id="KW-1185">Reference proteome</keyword>
<evidence type="ECO:0000313" key="2">
    <source>
        <dbReference type="Proteomes" id="UP001177021"/>
    </source>
</evidence>
<reference evidence="1" key="1">
    <citation type="submission" date="2023-10" db="EMBL/GenBank/DDBJ databases">
        <authorList>
            <person name="Rodriguez Cubillos JULIANA M."/>
            <person name="De Vega J."/>
        </authorList>
    </citation>
    <scope>NUCLEOTIDE SEQUENCE</scope>
</reference>
<organism evidence="1 2">
    <name type="scientific">Trifolium pratense</name>
    <name type="common">Red clover</name>
    <dbReference type="NCBI Taxonomy" id="57577"/>
    <lineage>
        <taxon>Eukaryota</taxon>
        <taxon>Viridiplantae</taxon>
        <taxon>Streptophyta</taxon>
        <taxon>Embryophyta</taxon>
        <taxon>Tracheophyta</taxon>
        <taxon>Spermatophyta</taxon>
        <taxon>Magnoliopsida</taxon>
        <taxon>eudicotyledons</taxon>
        <taxon>Gunneridae</taxon>
        <taxon>Pentapetalae</taxon>
        <taxon>rosids</taxon>
        <taxon>fabids</taxon>
        <taxon>Fabales</taxon>
        <taxon>Fabaceae</taxon>
        <taxon>Papilionoideae</taxon>
        <taxon>50 kb inversion clade</taxon>
        <taxon>NPAAA clade</taxon>
        <taxon>Hologalegina</taxon>
        <taxon>IRL clade</taxon>
        <taxon>Trifolieae</taxon>
        <taxon>Trifolium</taxon>
    </lineage>
</organism>